<name>A0ABS8S9K9_DATST</name>
<evidence type="ECO:0000313" key="1">
    <source>
        <dbReference type="EMBL" id="MCD7455496.1"/>
    </source>
</evidence>
<gene>
    <name evidence="1" type="ORF">HAX54_028338</name>
</gene>
<evidence type="ECO:0000313" key="2">
    <source>
        <dbReference type="Proteomes" id="UP000823775"/>
    </source>
</evidence>
<dbReference type="EMBL" id="JACEIK010000348">
    <property type="protein sequence ID" value="MCD7455496.1"/>
    <property type="molecule type" value="Genomic_DNA"/>
</dbReference>
<accession>A0ABS8S9K9</accession>
<comment type="caution">
    <text evidence="1">The sequence shown here is derived from an EMBL/GenBank/DDBJ whole genome shotgun (WGS) entry which is preliminary data.</text>
</comment>
<reference evidence="1 2" key="1">
    <citation type="journal article" date="2021" name="BMC Genomics">
        <title>Datura genome reveals duplications of psychoactive alkaloid biosynthetic genes and high mutation rate following tissue culture.</title>
        <authorList>
            <person name="Rajewski A."/>
            <person name="Carter-House D."/>
            <person name="Stajich J."/>
            <person name="Litt A."/>
        </authorList>
    </citation>
    <scope>NUCLEOTIDE SEQUENCE [LARGE SCALE GENOMIC DNA]</scope>
    <source>
        <strain evidence="1">AR-01</strain>
    </source>
</reference>
<dbReference type="Proteomes" id="UP000823775">
    <property type="component" value="Unassembled WGS sequence"/>
</dbReference>
<organism evidence="1 2">
    <name type="scientific">Datura stramonium</name>
    <name type="common">Jimsonweed</name>
    <name type="synonym">Common thornapple</name>
    <dbReference type="NCBI Taxonomy" id="4076"/>
    <lineage>
        <taxon>Eukaryota</taxon>
        <taxon>Viridiplantae</taxon>
        <taxon>Streptophyta</taxon>
        <taxon>Embryophyta</taxon>
        <taxon>Tracheophyta</taxon>
        <taxon>Spermatophyta</taxon>
        <taxon>Magnoliopsida</taxon>
        <taxon>eudicotyledons</taxon>
        <taxon>Gunneridae</taxon>
        <taxon>Pentapetalae</taxon>
        <taxon>asterids</taxon>
        <taxon>lamiids</taxon>
        <taxon>Solanales</taxon>
        <taxon>Solanaceae</taxon>
        <taxon>Solanoideae</taxon>
        <taxon>Datureae</taxon>
        <taxon>Datura</taxon>
    </lineage>
</organism>
<sequence length="107" mass="12732">MESHNTGKAQARKYKLEEWLKLKTTLTVNLYIIISENAGGMTWSFQLQLKTNSKSITNNLQEDFTYQEAHNEKKGYNMRFRKYKKGCKLTNPFQLEITSYPRYRVVR</sequence>
<protein>
    <submittedName>
        <fullName evidence="1">Uncharacterized protein</fullName>
    </submittedName>
</protein>
<keyword evidence="2" id="KW-1185">Reference proteome</keyword>
<proteinExistence type="predicted"/>